<gene>
    <name evidence="2" type="ORF">ACFOMF_18335</name>
</gene>
<proteinExistence type="predicted"/>
<name>A0ABV7TDM0_9GAMM</name>
<evidence type="ECO:0000313" key="2">
    <source>
        <dbReference type="EMBL" id="MFC3609726.1"/>
    </source>
</evidence>
<dbReference type="Pfam" id="PF04961">
    <property type="entry name" value="FTCD_C"/>
    <property type="match status" value="1"/>
</dbReference>
<evidence type="ECO:0000313" key="3">
    <source>
        <dbReference type="Proteomes" id="UP001595630"/>
    </source>
</evidence>
<organism evidence="2 3">
    <name type="scientific">Stutzerimonas tarimensis</name>
    <dbReference type="NCBI Taxonomy" id="1507735"/>
    <lineage>
        <taxon>Bacteria</taxon>
        <taxon>Pseudomonadati</taxon>
        <taxon>Pseudomonadota</taxon>
        <taxon>Gammaproteobacteria</taxon>
        <taxon>Pseudomonadales</taxon>
        <taxon>Pseudomonadaceae</taxon>
        <taxon>Stutzerimonas</taxon>
    </lineage>
</organism>
<dbReference type="RefSeq" id="WP_386367625.1">
    <property type="nucleotide sequence ID" value="NZ_JBHRXZ010000033.1"/>
</dbReference>
<dbReference type="InterPro" id="IPR036178">
    <property type="entry name" value="Formintransfe-cycloase-like_sf"/>
</dbReference>
<dbReference type="Gene3D" id="1.20.120.680">
    <property type="entry name" value="Formiminotetrahydrofolate cyclodeaminase monomer, up-and-down helical bundle"/>
    <property type="match status" value="1"/>
</dbReference>
<accession>A0ABV7TDM0</accession>
<sequence>MTDDTPLWQWSLDRFRRETASSQPTPGCGAASVIAADIGLALVLKGLRITAAKRSTPELQHLLSQGDALLERLGEFANDDIRAFSRYLQASQTGEIAPTEAARQACAVPLATGHACLEALKLATAAWPLCAVIVRSDVQAGALLIRAGLDAVLLNVDADLPSLEDDIARTRASEARQRLQRDARALHMPWAT</sequence>
<keyword evidence="3" id="KW-1185">Reference proteome</keyword>
<evidence type="ECO:0000259" key="1">
    <source>
        <dbReference type="Pfam" id="PF04961"/>
    </source>
</evidence>
<dbReference type="Proteomes" id="UP001595630">
    <property type="component" value="Unassembled WGS sequence"/>
</dbReference>
<dbReference type="EMBL" id="JBHRXZ010000033">
    <property type="protein sequence ID" value="MFC3609726.1"/>
    <property type="molecule type" value="Genomic_DNA"/>
</dbReference>
<dbReference type="InterPro" id="IPR007044">
    <property type="entry name" value="Cyclodeamin/CycHdrlase"/>
</dbReference>
<dbReference type="SUPFAM" id="SSF101262">
    <property type="entry name" value="Methenyltetrahydrofolate cyclohydrolase-like"/>
    <property type="match status" value="1"/>
</dbReference>
<reference evidence="3" key="1">
    <citation type="journal article" date="2019" name="Int. J. Syst. Evol. Microbiol.">
        <title>The Global Catalogue of Microorganisms (GCM) 10K type strain sequencing project: providing services to taxonomists for standard genome sequencing and annotation.</title>
        <authorList>
            <consortium name="The Broad Institute Genomics Platform"/>
            <consortium name="The Broad Institute Genome Sequencing Center for Infectious Disease"/>
            <person name="Wu L."/>
            <person name="Ma J."/>
        </authorList>
    </citation>
    <scope>NUCLEOTIDE SEQUENCE [LARGE SCALE GENOMIC DNA]</scope>
    <source>
        <strain evidence="3">KCTC 42447</strain>
    </source>
</reference>
<protein>
    <submittedName>
        <fullName evidence="2">Cyclodeaminase/cyclohydrolase family protein</fullName>
    </submittedName>
</protein>
<comment type="caution">
    <text evidence="2">The sequence shown here is derived from an EMBL/GenBank/DDBJ whole genome shotgun (WGS) entry which is preliminary data.</text>
</comment>
<feature type="domain" description="Cyclodeaminase/cyclohydrolase" evidence="1">
    <location>
        <begin position="11"/>
        <end position="172"/>
    </location>
</feature>